<name>A0ABQ0JYP5_9BACT</name>
<evidence type="ECO:0000313" key="1">
    <source>
        <dbReference type="EMBL" id="GAN33890.1"/>
    </source>
</evidence>
<accession>A0ABQ0JYP5</accession>
<gene>
    <name evidence="1" type="ORF">BROSI_A2425</name>
</gene>
<evidence type="ECO:0000313" key="2">
    <source>
        <dbReference type="Proteomes" id="UP000032309"/>
    </source>
</evidence>
<dbReference type="Proteomes" id="UP000032309">
    <property type="component" value="Unassembled WGS sequence"/>
</dbReference>
<reference evidence="2" key="1">
    <citation type="journal article" date="2015" name="Genome Announc.">
        <title>Draft Genome Sequence of an Anaerobic Ammonium-Oxidizing Bacterium, "Candidatus Brocadia sinica".</title>
        <authorList>
            <person name="Oshiki M."/>
            <person name="Shinyako-Hata K."/>
            <person name="Satoh H."/>
            <person name="Okabe S."/>
        </authorList>
    </citation>
    <scope>NUCLEOTIDE SEQUENCE [LARGE SCALE GENOMIC DNA]</scope>
    <source>
        <strain evidence="2">JPN1</strain>
    </source>
</reference>
<protein>
    <recommendedName>
        <fullName evidence="3">DUF4197 domain-containing protein</fullName>
    </recommendedName>
</protein>
<evidence type="ECO:0008006" key="3">
    <source>
        <dbReference type="Google" id="ProtNLM"/>
    </source>
</evidence>
<dbReference type="RefSeq" id="WP_052563958.1">
    <property type="nucleotide sequence ID" value="NZ_BAFN01000001.1"/>
</dbReference>
<dbReference type="Pfam" id="PF13852">
    <property type="entry name" value="DUF4197"/>
    <property type="match status" value="1"/>
</dbReference>
<comment type="caution">
    <text evidence="1">The sequence shown here is derived from an EMBL/GenBank/DDBJ whole genome shotgun (WGS) entry which is preliminary data.</text>
</comment>
<organism evidence="1 2">
    <name type="scientific">Candidatus Brocadia sinica JPN1</name>
    <dbReference type="NCBI Taxonomy" id="1197129"/>
    <lineage>
        <taxon>Bacteria</taxon>
        <taxon>Pseudomonadati</taxon>
        <taxon>Planctomycetota</taxon>
        <taxon>Candidatus Brocadiia</taxon>
        <taxon>Candidatus Brocadiales</taxon>
        <taxon>Candidatus Brocadiaceae</taxon>
        <taxon>Candidatus Brocadia</taxon>
    </lineage>
</organism>
<dbReference type="EMBL" id="BAFN01000001">
    <property type="protein sequence ID" value="GAN33890.1"/>
    <property type="molecule type" value="Genomic_DNA"/>
</dbReference>
<keyword evidence="2" id="KW-1185">Reference proteome</keyword>
<sequence>MKKKNIVIMLALVLTASTTYGGFLSNLFKKGGGGVSKTGLDESTVISGLKEALSVATDKTIASVSSLDGYFANKAIKILMPEKIQKVADTLGKFGFQKQVDDFVLSMNRAAEKAAPVAREYFVDAIKQMTFKDAMKILDGGDTAATDFFRKKTYNKLYDSFKPTISDSMNQVGVTNYYKDMMGKFTAIPFMKAESIDLDDYVTNKALDGLFYMVGEEEKNIRKNPAARVTDLLKEVFGKN</sequence>
<dbReference type="InterPro" id="IPR025245">
    <property type="entry name" value="DUF4197"/>
</dbReference>
<proteinExistence type="predicted"/>